<name>A0ABT8CXF6_9FLAO</name>
<evidence type="ECO:0000313" key="3">
    <source>
        <dbReference type="Proteomes" id="UP001242368"/>
    </source>
</evidence>
<accession>A0ABT8CXF6</accession>
<feature type="signal peptide" evidence="1">
    <location>
        <begin position="1"/>
        <end position="19"/>
    </location>
</feature>
<dbReference type="EMBL" id="JAUFQU010000006">
    <property type="protein sequence ID" value="MDN3708915.1"/>
    <property type="molecule type" value="Genomic_DNA"/>
</dbReference>
<dbReference type="Proteomes" id="UP001242368">
    <property type="component" value="Unassembled WGS sequence"/>
</dbReference>
<protein>
    <submittedName>
        <fullName evidence="2">Uncharacterized protein</fullName>
    </submittedName>
</protein>
<gene>
    <name evidence="2" type="ORF">QW060_17690</name>
</gene>
<dbReference type="RefSeq" id="WP_290364841.1">
    <property type="nucleotide sequence ID" value="NZ_JAUFQU010000006.1"/>
</dbReference>
<feature type="chain" id="PRO_5045172848" evidence="1">
    <location>
        <begin position="20"/>
        <end position="206"/>
    </location>
</feature>
<keyword evidence="1" id="KW-0732">Signal</keyword>
<sequence>MKQNCLLLLLFFSTVLLRAQEAPNKYTFTSMVDLYEFPQTEATGGVDVQLPLYKIATRGFEMPVALAYDMMGNTNTFYIGSQFGDAWNLNAIGTISREITDRSYTYSTKTTGSNCGGNQIIIQYTTETLKKNYDVPDENYYYNNPGASYRDNRDLYTFSFLGLSGKFILYNQNNQLKAEVYESSDFVKNRDRTTGLGSFNYGHFHL</sequence>
<organism evidence="2 3">
    <name type="scientific">Paenimyroides ceti</name>
    <dbReference type="NCBI Taxonomy" id="395087"/>
    <lineage>
        <taxon>Bacteria</taxon>
        <taxon>Pseudomonadati</taxon>
        <taxon>Bacteroidota</taxon>
        <taxon>Flavobacteriia</taxon>
        <taxon>Flavobacteriales</taxon>
        <taxon>Flavobacteriaceae</taxon>
        <taxon>Paenimyroides</taxon>
    </lineage>
</organism>
<evidence type="ECO:0000313" key="2">
    <source>
        <dbReference type="EMBL" id="MDN3708915.1"/>
    </source>
</evidence>
<evidence type="ECO:0000256" key="1">
    <source>
        <dbReference type="SAM" id="SignalP"/>
    </source>
</evidence>
<proteinExistence type="predicted"/>
<reference evidence="3" key="1">
    <citation type="journal article" date="2019" name="Int. J. Syst. Evol. Microbiol.">
        <title>The Global Catalogue of Microorganisms (GCM) 10K type strain sequencing project: providing services to taxonomists for standard genome sequencing and annotation.</title>
        <authorList>
            <consortium name="The Broad Institute Genomics Platform"/>
            <consortium name="The Broad Institute Genome Sequencing Center for Infectious Disease"/>
            <person name="Wu L."/>
            <person name="Ma J."/>
        </authorList>
    </citation>
    <scope>NUCLEOTIDE SEQUENCE [LARGE SCALE GENOMIC DNA]</scope>
    <source>
        <strain evidence="3">CECT 7184</strain>
    </source>
</reference>
<keyword evidence="3" id="KW-1185">Reference proteome</keyword>
<comment type="caution">
    <text evidence="2">The sequence shown here is derived from an EMBL/GenBank/DDBJ whole genome shotgun (WGS) entry which is preliminary data.</text>
</comment>